<feature type="region of interest" description="Disordered" evidence="3">
    <location>
        <begin position="59"/>
        <end position="107"/>
    </location>
</feature>
<dbReference type="EMBL" id="DS985221">
    <property type="protein sequence ID" value="EEY20360.1"/>
    <property type="molecule type" value="Genomic_DNA"/>
</dbReference>
<keyword evidence="6" id="KW-1185">Reference proteome</keyword>
<evidence type="ECO:0000313" key="5">
    <source>
        <dbReference type="EMBL" id="EEY20360.1"/>
    </source>
</evidence>
<name>C9SNJ5_VERA1</name>
<dbReference type="InterPro" id="IPR036864">
    <property type="entry name" value="Zn2-C6_fun-type_DNA-bd_sf"/>
</dbReference>
<dbReference type="eggNOG" id="ENOG502SI2M">
    <property type="taxonomic scope" value="Eukaryota"/>
</dbReference>
<dbReference type="InterPro" id="IPR007219">
    <property type="entry name" value="XnlR_reg_dom"/>
</dbReference>
<gene>
    <name evidence="5" type="ORF">VDBG_06470</name>
</gene>
<accession>C9SNJ5</accession>
<dbReference type="GO" id="GO:0006351">
    <property type="term" value="P:DNA-templated transcription"/>
    <property type="evidence" value="ECO:0007669"/>
    <property type="project" value="InterPro"/>
</dbReference>
<dbReference type="OMA" id="CYFHYVH"/>
<dbReference type="PANTHER" id="PTHR47425">
    <property type="entry name" value="FARB-RELATED"/>
    <property type="match status" value="1"/>
</dbReference>
<evidence type="ECO:0000313" key="6">
    <source>
        <dbReference type="Proteomes" id="UP000008698"/>
    </source>
</evidence>
<keyword evidence="2" id="KW-0539">Nucleus</keyword>
<proteinExistence type="predicted"/>
<evidence type="ECO:0000256" key="3">
    <source>
        <dbReference type="SAM" id="MobiDB-lite"/>
    </source>
</evidence>
<dbReference type="PROSITE" id="PS00463">
    <property type="entry name" value="ZN2_CY6_FUNGAL_1"/>
    <property type="match status" value="1"/>
</dbReference>
<sequence>MLRQDSRPSPAISKTRASKRAAVACTACSLRKVRCTVALSGPPCANCAVDDTPCEISRRKRRRENEEDSSAASTSSFSRVPIAPPPATSASPSVKESIQADRASQPFNELLQTRDSGGDAALRDSRNAQDLPNSLAVLYDLNYEQDKITLIQSVFLMGFWYTTSDDRQGPWHWNGIAISLSHTIGLHRLPKLPSQGCGNIQPFWRGLWWSICCREVWLSLGQGRPMRIPLDDMDTPEPERFDAEVFVPENRTGSCGKYLPGELSELKTLWKTLVKLSITLGTILSTHYRAKPTKPTRSDVEHCEREIRACSYELPATEHQSRVAASHRYQFRIYFEAAIIVLYRPFILEAPRDVTLENKEPWRALACQKTRVAASNACSAVTSMMAEELIGLSHTITVIALVPPMHVHLFESASFKPLSSQMGKHNLALCMLAMSELRKSYISATAAYKLFEAAIKKIDGTRSSRRPSHQPQGDAVIVDLVAQEQAPLSPRESWPEGYSALSANVISDAWMWPNMLGAQ</sequence>
<evidence type="ECO:0000259" key="4">
    <source>
        <dbReference type="PROSITE" id="PS50048"/>
    </source>
</evidence>
<dbReference type="KEGG" id="val:VDBG_06470"/>
<dbReference type="SUPFAM" id="SSF57701">
    <property type="entry name" value="Zn2/Cys6 DNA-binding domain"/>
    <property type="match status" value="1"/>
</dbReference>
<dbReference type="RefSeq" id="XP_003002908.1">
    <property type="nucleotide sequence ID" value="XM_003002862.1"/>
</dbReference>
<dbReference type="AlphaFoldDB" id="C9SNJ5"/>
<dbReference type="OrthoDB" id="4161332at2759"/>
<dbReference type="GeneID" id="9536181"/>
<dbReference type="Proteomes" id="UP000008698">
    <property type="component" value="Unassembled WGS sequence"/>
</dbReference>
<dbReference type="GO" id="GO:0008270">
    <property type="term" value="F:zinc ion binding"/>
    <property type="evidence" value="ECO:0007669"/>
    <property type="project" value="InterPro"/>
</dbReference>
<dbReference type="SMART" id="SM00066">
    <property type="entry name" value="GAL4"/>
    <property type="match status" value="1"/>
</dbReference>
<protein>
    <submittedName>
        <fullName evidence="5">Cutinase transcription factor 1 beta</fullName>
    </submittedName>
</protein>
<dbReference type="CDD" id="cd12148">
    <property type="entry name" value="fungal_TF_MHR"/>
    <property type="match status" value="1"/>
</dbReference>
<dbReference type="Gene3D" id="4.10.240.10">
    <property type="entry name" value="Zn(2)-C6 fungal-type DNA-binding domain"/>
    <property type="match status" value="1"/>
</dbReference>
<keyword evidence="1" id="KW-0479">Metal-binding</keyword>
<reference evidence="6" key="1">
    <citation type="journal article" date="2011" name="PLoS Pathog.">
        <title>Comparative genomics yields insights into niche adaptation of plant vascular wilt pathogens.</title>
        <authorList>
            <person name="Klosterman S.J."/>
            <person name="Subbarao K.V."/>
            <person name="Kang S."/>
            <person name="Veronese P."/>
            <person name="Gold S.E."/>
            <person name="Thomma B.P.H.J."/>
            <person name="Chen Z."/>
            <person name="Henrissat B."/>
            <person name="Lee Y.-H."/>
            <person name="Park J."/>
            <person name="Garcia-Pedrajas M.D."/>
            <person name="Barbara D.J."/>
            <person name="Anchieta A."/>
            <person name="de Jonge R."/>
            <person name="Santhanam P."/>
            <person name="Maruthachalam K."/>
            <person name="Atallah Z."/>
            <person name="Amyotte S.G."/>
            <person name="Paz Z."/>
            <person name="Inderbitzin P."/>
            <person name="Hayes R.J."/>
            <person name="Heiman D.I."/>
            <person name="Young S."/>
            <person name="Zeng Q."/>
            <person name="Engels R."/>
            <person name="Galagan J."/>
            <person name="Cuomo C.A."/>
            <person name="Dobinson K.F."/>
            <person name="Ma L.-J."/>
        </authorList>
    </citation>
    <scope>NUCLEOTIDE SEQUENCE [LARGE SCALE GENOMIC DNA]</scope>
    <source>
        <strain evidence="6">VaMs.102 / ATCC MYA-4576 / FGSC 10136</strain>
    </source>
</reference>
<dbReference type="HOGENOM" id="CLU_006329_3_1_1"/>
<dbReference type="PROSITE" id="PS50048">
    <property type="entry name" value="ZN2_CY6_FUNGAL_2"/>
    <property type="match status" value="1"/>
</dbReference>
<dbReference type="SMART" id="SM00906">
    <property type="entry name" value="Fungal_trans"/>
    <property type="match status" value="1"/>
</dbReference>
<organism evidence="6">
    <name type="scientific">Verticillium alfalfae (strain VaMs.102 / ATCC MYA-4576 / FGSC 10136)</name>
    <name type="common">Verticillium wilt of alfalfa</name>
    <name type="synonym">Verticillium albo-atrum</name>
    <dbReference type="NCBI Taxonomy" id="526221"/>
    <lineage>
        <taxon>Eukaryota</taxon>
        <taxon>Fungi</taxon>
        <taxon>Dikarya</taxon>
        <taxon>Ascomycota</taxon>
        <taxon>Pezizomycotina</taxon>
        <taxon>Sordariomycetes</taxon>
        <taxon>Hypocreomycetidae</taxon>
        <taxon>Glomerellales</taxon>
        <taxon>Plectosphaerellaceae</taxon>
        <taxon>Verticillium</taxon>
    </lineage>
</organism>
<dbReference type="Pfam" id="PF04082">
    <property type="entry name" value="Fungal_trans"/>
    <property type="match status" value="1"/>
</dbReference>
<dbReference type="CDD" id="cd00067">
    <property type="entry name" value="GAL4"/>
    <property type="match status" value="1"/>
</dbReference>
<dbReference type="Pfam" id="PF00172">
    <property type="entry name" value="Zn_clus"/>
    <property type="match status" value="1"/>
</dbReference>
<dbReference type="InterPro" id="IPR052761">
    <property type="entry name" value="Fungal_Detox/Toxin_TFs"/>
</dbReference>
<dbReference type="PANTHER" id="PTHR47425:SF3">
    <property type="entry name" value="ZN(II)2CYS6 TRANSCRIPTION FACTOR (EUROFUNG)"/>
    <property type="match status" value="1"/>
</dbReference>
<evidence type="ECO:0000256" key="1">
    <source>
        <dbReference type="ARBA" id="ARBA00022723"/>
    </source>
</evidence>
<dbReference type="GO" id="GO:0000981">
    <property type="term" value="F:DNA-binding transcription factor activity, RNA polymerase II-specific"/>
    <property type="evidence" value="ECO:0007669"/>
    <property type="project" value="InterPro"/>
</dbReference>
<feature type="domain" description="Zn(2)-C6 fungal-type" evidence="4">
    <location>
        <begin position="24"/>
        <end position="56"/>
    </location>
</feature>
<evidence type="ECO:0000256" key="2">
    <source>
        <dbReference type="ARBA" id="ARBA00023242"/>
    </source>
</evidence>
<dbReference type="GO" id="GO:0003677">
    <property type="term" value="F:DNA binding"/>
    <property type="evidence" value="ECO:0007669"/>
    <property type="project" value="InterPro"/>
</dbReference>
<dbReference type="InterPro" id="IPR001138">
    <property type="entry name" value="Zn2Cys6_DnaBD"/>
</dbReference>